<gene>
    <name evidence="2" type="ORF">HMPREF0299_5844</name>
</gene>
<feature type="compositionally biased region" description="Polar residues" evidence="1">
    <location>
        <begin position="29"/>
        <end position="43"/>
    </location>
</feature>
<protein>
    <submittedName>
        <fullName evidence="2">Uncharacterized protein</fullName>
    </submittedName>
</protein>
<comment type="caution">
    <text evidence="2">The sequence shown here is derived from an EMBL/GenBank/DDBJ whole genome shotgun (WGS) entry which is preliminary data.</text>
</comment>
<proteinExistence type="predicted"/>
<reference evidence="2" key="1">
    <citation type="submission" date="2010-08" db="EMBL/GenBank/DDBJ databases">
        <authorList>
            <person name="Harkins D.M."/>
            <person name="Madupu R."/>
            <person name="Durkin A.S."/>
            <person name="Torralba M."/>
            <person name="Methe B."/>
            <person name="Sutton G.G."/>
            <person name="Nelson K.E."/>
        </authorList>
    </citation>
    <scope>NUCLEOTIDE SEQUENCE [LARGE SCALE GENOMIC DNA]</scope>
    <source>
        <strain evidence="2">ATCC 14266</strain>
    </source>
</reference>
<dbReference type="EMBL" id="ACSH02000002">
    <property type="protein sequence ID" value="EFM50318.1"/>
    <property type="molecule type" value="Genomic_DNA"/>
</dbReference>
<dbReference type="AlphaFoldDB" id="E0DBZ9"/>
<evidence type="ECO:0000256" key="1">
    <source>
        <dbReference type="SAM" id="MobiDB-lite"/>
    </source>
</evidence>
<evidence type="ECO:0000313" key="3">
    <source>
        <dbReference type="Proteomes" id="UP000004218"/>
    </source>
</evidence>
<organism evidence="2 3">
    <name type="scientific">Corynebacterium matruchotii ATCC 14266</name>
    <dbReference type="NCBI Taxonomy" id="553207"/>
    <lineage>
        <taxon>Bacteria</taxon>
        <taxon>Bacillati</taxon>
        <taxon>Actinomycetota</taxon>
        <taxon>Actinomycetes</taxon>
        <taxon>Mycobacteriales</taxon>
        <taxon>Corynebacteriaceae</taxon>
        <taxon>Corynebacterium</taxon>
    </lineage>
</organism>
<feature type="region of interest" description="Disordered" evidence="1">
    <location>
        <begin position="1"/>
        <end position="20"/>
    </location>
</feature>
<keyword evidence="3" id="KW-1185">Reference proteome</keyword>
<evidence type="ECO:0000313" key="2">
    <source>
        <dbReference type="EMBL" id="EFM50318.1"/>
    </source>
</evidence>
<name>E0DBZ9_9CORY</name>
<sequence>MRGEYGHHQGRGLPAWELPPRARRIPASSKANDSTGGTTSACAENTVVLQDADTGESELPPRARRIRITIAWGCSSNGTTSACAENTGQTP</sequence>
<dbReference type="Proteomes" id="UP000004218">
    <property type="component" value="Unassembled WGS sequence"/>
</dbReference>
<accession>E0DBZ9</accession>
<feature type="region of interest" description="Disordered" evidence="1">
    <location>
        <begin position="25"/>
        <end position="61"/>
    </location>
</feature>